<gene>
    <name evidence="2" type="ORF">HU200_024347</name>
</gene>
<dbReference type="GO" id="GO:0017148">
    <property type="term" value="P:negative regulation of translation"/>
    <property type="evidence" value="ECO:0007669"/>
    <property type="project" value="UniProtKB-KW"/>
</dbReference>
<name>A0A835C1Z7_9POAL</name>
<dbReference type="GO" id="GO:0090729">
    <property type="term" value="F:toxin activity"/>
    <property type="evidence" value="ECO:0007669"/>
    <property type="project" value="UniProtKB-KW"/>
</dbReference>
<protein>
    <recommendedName>
        <fullName evidence="1">rRNA N-glycosylase</fullName>
        <ecNumber evidence="1">3.2.2.22</ecNumber>
    </recommendedName>
</protein>
<dbReference type="InterPro" id="IPR001574">
    <property type="entry name" value="Ribosome_inactivat_prot"/>
</dbReference>
<dbReference type="Gramene" id="Dexi3A01G0022290.1">
    <property type="protein sequence ID" value="Dexi3A01G0022290.1:cds"/>
    <property type="gene ID" value="Dexi3A01G0022290"/>
</dbReference>
<dbReference type="Gene3D" id="3.40.420.10">
    <property type="entry name" value="Ricin (A subunit), domain 1"/>
    <property type="match status" value="1"/>
</dbReference>
<keyword evidence="3" id="KW-1185">Reference proteome</keyword>
<dbReference type="OrthoDB" id="618095at2759"/>
<evidence type="ECO:0000313" key="2">
    <source>
        <dbReference type="EMBL" id="KAF8719606.1"/>
    </source>
</evidence>
<dbReference type="Gene3D" id="4.10.470.10">
    <property type="entry name" value="Ricin (A Subunit), domain 2"/>
    <property type="match status" value="1"/>
</dbReference>
<keyword evidence="1" id="KW-0611">Plant defense</keyword>
<proteinExistence type="inferred from homology"/>
<dbReference type="EMBL" id="JACEFO010001700">
    <property type="protein sequence ID" value="KAF8719606.1"/>
    <property type="molecule type" value="Genomic_DNA"/>
</dbReference>
<keyword evidence="1" id="KW-0652">Protein synthesis inhibitor</keyword>
<comment type="similarity">
    <text evidence="1">Belongs to the ribosome-inactivating protein family.</text>
</comment>
<evidence type="ECO:0000313" key="3">
    <source>
        <dbReference type="Proteomes" id="UP000636709"/>
    </source>
</evidence>
<comment type="catalytic activity">
    <reaction evidence="1">
        <text>Endohydrolysis of the N-glycosidic bond at one specific adenosine on the 28S rRNA.</text>
        <dbReference type="EC" id="3.2.2.22"/>
    </reaction>
</comment>
<reference evidence="2" key="1">
    <citation type="submission" date="2020-07" db="EMBL/GenBank/DDBJ databases">
        <title>Genome sequence and genetic diversity analysis of an under-domesticated orphan crop, white fonio (Digitaria exilis).</title>
        <authorList>
            <person name="Bennetzen J.L."/>
            <person name="Chen S."/>
            <person name="Ma X."/>
            <person name="Wang X."/>
            <person name="Yssel A.E.J."/>
            <person name="Chaluvadi S.R."/>
            <person name="Johnson M."/>
            <person name="Gangashetty P."/>
            <person name="Hamidou F."/>
            <person name="Sanogo M.D."/>
            <person name="Zwaenepoel A."/>
            <person name="Wallace J."/>
            <person name="Van De Peer Y."/>
            <person name="Van Deynze A."/>
        </authorList>
    </citation>
    <scope>NUCLEOTIDE SEQUENCE</scope>
    <source>
        <tissue evidence="2">Leaves</tissue>
    </source>
</reference>
<dbReference type="InterPro" id="IPR036041">
    <property type="entry name" value="Ribosome-inact_prot_sf"/>
</dbReference>
<keyword evidence="1" id="KW-0800">Toxin</keyword>
<accession>A0A835C1Z7</accession>
<dbReference type="PANTHER" id="PTHR33453:SF27">
    <property type="entry name" value="RRNA N-GLYCOSYLASE"/>
    <property type="match status" value="1"/>
</dbReference>
<organism evidence="2 3">
    <name type="scientific">Digitaria exilis</name>
    <dbReference type="NCBI Taxonomy" id="1010633"/>
    <lineage>
        <taxon>Eukaryota</taxon>
        <taxon>Viridiplantae</taxon>
        <taxon>Streptophyta</taxon>
        <taxon>Embryophyta</taxon>
        <taxon>Tracheophyta</taxon>
        <taxon>Spermatophyta</taxon>
        <taxon>Magnoliopsida</taxon>
        <taxon>Liliopsida</taxon>
        <taxon>Poales</taxon>
        <taxon>Poaceae</taxon>
        <taxon>PACMAD clade</taxon>
        <taxon>Panicoideae</taxon>
        <taxon>Panicodae</taxon>
        <taxon>Paniceae</taxon>
        <taxon>Anthephorinae</taxon>
        <taxon>Digitaria</taxon>
    </lineage>
</organism>
<evidence type="ECO:0000256" key="1">
    <source>
        <dbReference type="RuleBase" id="RU004915"/>
    </source>
</evidence>
<dbReference type="Proteomes" id="UP000636709">
    <property type="component" value="Unassembled WGS sequence"/>
</dbReference>
<dbReference type="InterPro" id="IPR016138">
    <property type="entry name" value="Ribosome_inactivat_prot_sub1"/>
</dbReference>
<keyword evidence="1" id="KW-0378">Hydrolase</keyword>
<dbReference type="EC" id="3.2.2.22" evidence="1"/>
<dbReference type="GO" id="GO:0006952">
    <property type="term" value="P:defense response"/>
    <property type="evidence" value="ECO:0007669"/>
    <property type="project" value="UniProtKB-KW"/>
</dbReference>
<dbReference type="InterPro" id="IPR016139">
    <property type="entry name" value="Ribosome_inactivat_prot_sub2"/>
</dbReference>
<sequence>MAAANPPSATNPLFTVSFNVQGSDNYGDFIGGIRRRVANPRHYSHNRPVLPPVEPPPRRWFHIALRTQTATLTLATRADNLYLEGFRSSDGTWWELTRGLIPGATYLGFGGSYGDLFGNMVRLAADVLRQQRLSPQQMAAARAALASRAARGLAGVELGPQQMADAANALAARARGDLASGKEQLRATEALLVILLMVHEATRFATVSAFVAALMHPRAAMKRGTITAQMEKQVNGWEDLSKALLKADAVQPPGPFMQFPDMGVRTVEDAAATIGILLFVDVGGMTAATALRLFHGN</sequence>
<dbReference type="SUPFAM" id="SSF56371">
    <property type="entry name" value="Ribosome inactivating proteins (RIP)"/>
    <property type="match status" value="1"/>
</dbReference>
<dbReference type="AlphaFoldDB" id="A0A835C1Z7"/>
<dbReference type="Pfam" id="PF00161">
    <property type="entry name" value="RIP"/>
    <property type="match status" value="2"/>
</dbReference>
<dbReference type="PANTHER" id="PTHR33453">
    <property type="match status" value="1"/>
</dbReference>
<comment type="caution">
    <text evidence="2">The sequence shown here is derived from an EMBL/GenBank/DDBJ whole genome shotgun (WGS) entry which is preliminary data.</text>
</comment>
<dbReference type="GO" id="GO:0030598">
    <property type="term" value="F:rRNA N-glycosylase activity"/>
    <property type="evidence" value="ECO:0007669"/>
    <property type="project" value="UniProtKB-EC"/>
</dbReference>